<dbReference type="EMBL" id="BMEA01000002">
    <property type="protein sequence ID" value="GGB81437.1"/>
    <property type="molecule type" value="Genomic_DNA"/>
</dbReference>
<evidence type="ECO:0000313" key="4">
    <source>
        <dbReference type="EMBL" id="GGB81437.1"/>
    </source>
</evidence>
<dbReference type="Proteomes" id="UP000628079">
    <property type="component" value="Unassembled WGS sequence"/>
</dbReference>
<protein>
    <recommendedName>
        <fullName evidence="3">OmpA-like domain-containing protein</fullName>
    </recommendedName>
</protein>
<dbReference type="Pfam" id="PF00691">
    <property type="entry name" value="OmpA"/>
    <property type="match status" value="1"/>
</dbReference>
<dbReference type="PROSITE" id="PS51123">
    <property type="entry name" value="OMPA_2"/>
    <property type="match status" value="1"/>
</dbReference>
<dbReference type="GO" id="GO:0016020">
    <property type="term" value="C:membrane"/>
    <property type="evidence" value="ECO:0007669"/>
    <property type="project" value="UniProtKB-UniRule"/>
</dbReference>
<dbReference type="Gene3D" id="3.30.1330.60">
    <property type="entry name" value="OmpA-like domain"/>
    <property type="match status" value="1"/>
</dbReference>
<evidence type="ECO:0000313" key="5">
    <source>
        <dbReference type="Proteomes" id="UP000628079"/>
    </source>
</evidence>
<feature type="domain" description="OmpA-like" evidence="3">
    <location>
        <begin position="289"/>
        <end position="416"/>
    </location>
</feature>
<evidence type="ECO:0000256" key="2">
    <source>
        <dbReference type="SAM" id="SignalP"/>
    </source>
</evidence>
<gene>
    <name evidence="4" type="ORF">GCM10011314_21310</name>
</gene>
<name>A0A8H9FW04_9MICO</name>
<dbReference type="PROSITE" id="PS51257">
    <property type="entry name" value="PROKAR_LIPOPROTEIN"/>
    <property type="match status" value="1"/>
</dbReference>
<evidence type="ECO:0000256" key="1">
    <source>
        <dbReference type="PROSITE-ProRule" id="PRU00473"/>
    </source>
</evidence>
<feature type="chain" id="PRO_5039677737" description="OmpA-like domain-containing protein" evidence="2">
    <location>
        <begin position="38"/>
        <end position="416"/>
    </location>
</feature>
<dbReference type="InterPro" id="IPR036737">
    <property type="entry name" value="OmpA-like_sf"/>
</dbReference>
<dbReference type="AlphaFoldDB" id="A0A8H9FW04"/>
<accession>A0A8H9FW04</accession>
<evidence type="ECO:0000259" key="3">
    <source>
        <dbReference type="PROSITE" id="PS51123"/>
    </source>
</evidence>
<feature type="signal peptide" evidence="2">
    <location>
        <begin position="1"/>
        <end position="37"/>
    </location>
</feature>
<dbReference type="CDD" id="cd07185">
    <property type="entry name" value="OmpA_C-like"/>
    <property type="match status" value="1"/>
</dbReference>
<proteinExistence type="predicted"/>
<organism evidence="4 5">
    <name type="scientific">Knoellia flava</name>
    <dbReference type="NCBI Taxonomy" id="913969"/>
    <lineage>
        <taxon>Bacteria</taxon>
        <taxon>Bacillati</taxon>
        <taxon>Actinomycetota</taxon>
        <taxon>Actinomycetes</taxon>
        <taxon>Micrococcales</taxon>
        <taxon>Intrasporangiaceae</taxon>
        <taxon>Knoellia</taxon>
    </lineage>
</organism>
<reference evidence="4" key="1">
    <citation type="journal article" date="2014" name="Int. J. Syst. Evol. Microbiol.">
        <title>Complete genome sequence of Corynebacterium casei LMG S-19264T (=DSM 44701T), isolated from a smear-ripened cheese.</title>
        <authorList>
            <consortium name="US DOE Joint Genome Institute (JGI-PGF)"/>
            <person name="Walter F."/>
            <person name="Albersmeier A."/>
            <person name="Kalinowski J."/>
            <person name="Ruckert C."/>
        </authorList>
    </citation>
    <scope>NUCLEOTIDE SEQUENCE</scope>
    <source>
        <strain evidence="4">CGMCC 1.10749</strain>
    </source>
</reference>
<keyword evidence="2" id="KW-0732">Signal</keyword>
<comment type="caution">
    <text evidence="4">The sequence shown here is derived from an EMBL/GenBank/DDBJ whole genome shotgun (WGS) entry which is preliminary data.</text>
</comment>
<dbReference type="InterPro" id="IPR006665">
    <property type="entry name" value="OmpA-like"/>
</dbReference>
<sequence length="416" mass="42456">MNRNTTHSPTTVATTRIASLLAAVAMAIWGAGCSAPANPARDCLTQPLPPAPGALIVLVGVHANTPAPALPAPAAPILQATLAAGNPVKVVAVDGTPSTLPISATMTVARSTCDTFDTDLAVATNAVIDTITAATADSDGDNLFAAMDMAGRTIAAGGWSNATILVIDSGLAERPNSPINFAQPGMTSLNDDQITAAADFATTNQPLDLKGVTVAFHGLAATAAPQPSLSPAEAQVIAKLWVEIAKNAGADSVTAVPTPRTGPGPQTRYITTVIPPADVSTFEPPTPGNPTRAKFGEEDIHFAFDSATITDPGAATAKLAQLTAWLADDPTHRVQLRGRTDSSGTPGHNEDLAGRRATSVKALILTADPRISPSQISTFADGESFKGALPDTRPDGSLDPIPAAMNRHVLAMATTD</sequence>
<keyword evidence="1" id="KW-0472">Membrane</keyword>
<reference evidence="4" key="2">
    <citation type="submission" date="2020-09" db="EMBL/GenBank/DDBJ databases">
        <authorList>
            <person name="Sun Q."/>
            <person name="Zhou Y."/>
        </authorList>
    </citation>
    <scope>NUCLEOTIDE SEQUENCE</scope>
    <source>
        <strain evidence="4">CGMCC 1.10749</strain>
    </source>
</reference>
<dbReference type="RefSeq" id="WP_156971544.1">
    <property type="nucleotide sequence ID" value="NZ_BMEA01000002.1"/>
</dbReference>
<dbReference type="SUPFAM" id="SSF103088">
    <property type="entry name" value="OmpA-like"/>
    <property type="match status" value="1"/>
</dbReference>